<evidence type="ECO:0000256" key="1">
    <source>
        <dbReference type="SAM" id="Phobius"/>
    </source>
</evidence>
<gene>
    <name evidence="2" type="ORF">F4562_004608</name>
</gene>
<organism evidence="2 3">
    <name type="scientific">Streptosporangium becharense</name>
    <dbReference type="NCBI Taxonomy" id="1816182"/>
    <lineage>
        <taxon>Bacteria</taxon>
        <taxon>Bacillati</taxon>
        <taxon>Actinomycetota</taxon>
        <taxon>Actinomycetes</taxon>
        <taxon>Streptosporangiales</taxon>
        <taxon>Streptosporangiaceae</taxon>
        <taxon>Streptosporangium</taxon>
    </lineage>
</organism>
<feature type="transmembrane region" description="Helical" evidence="1">
    <location>
        <begin position="68"/>
        <end position="87"/>
    </location>
</feature>
<evidence type="ECO:0000313" key="3">
    <source>
        <dbReference type="Proteomes" id="UP000540685"/>
    </source>
</evidence>
<feature type="transmembrane region" description="Helical" evidence="1">
    <location>
        <begin position="42"/>
        <end position="62"/>
    </location>
</feature>
<evidence type="ECO:0000313" key="2">
    <source>
        <dbReference type="EMBL" id="MBB5821546.1"/>
    </source>
</evidence>
<accession>A0A7W9MIF4</accession>
<dbReference type="EMBL" id="JACHMP010000001">
    <property type="protein sequence ID" value="MBB5821546.1"/>
    <property type="molecule type" value="Genomic_DNA"/>
</dbReference>
<protein>
    <submittedName>
        <fullName evidence="2">Uncharacterized protein</fullName>
    </submittedName>
</protein>
<proteinExistence type="predicted"/>
<keyword evidence="3" id="KW-1185">Reference proteome</keyword>
<keyword evidence="1" id="KW-1133">Transmembrane helix</keyword>
<reference evidence="2 3" key="1">
    <citation type="submission" date="2020-08" db="EMBL/GenBank/DDBJ databases">
        <title>Sequencing the genomes of 1000 actinobacteria strains.</title>
        <authorList>
            <person name="Klenk H.-P."/>
        </authorList>
    </citation>
    <scope>NUCLEOTIDE SEQUENCE [LARGE SCALE GENOMIC DNA]</scope>
    <source>
        <strain evidence="2 3">DSM 46887</strain>
    </source>
</reference>
<name>A0A7W9MIF4_9ACTN</name>
<dbReference type="Proteomes" id="UP000540685">
    <property type="component" value="Unassembled WGS sequence"/>
</dbReference>
<dbReference type="AlphaFoldDB" id="A0A7W9MIF4"/>
<dbReference type="RefSeq" id="WP_184541229.1">
    <property type="nucleotide sequence ID" value="NZ_JACHMP010000001.1"/>
</dbReference>
<keyword evidence="1" id="KW-0812">Transmembrane</keyword>
<sequence>MNDRLDEPIVDPAVPEPYRRKIVVMPFLLYASSEPSARRRRFYTVGGAVTGVAGLFMAGMAIKLNSPFSASASFLAIVAGGFFVNAGRPGLAEQLRSRYGDCYVLPADLDDDTSDLVRRARQAIKSVSASRVNRLGLLDYMVNDVVLPERLWDIARLLRAQEALRAEQVEAMSEVMTPELAVVLAPQQEALSRSTAAVTDQVLEHEEYARRVQKAGAALQAHELLKSNDRYRDLLARTDDAQGLRNLTENVDALGITLAENLRDAISAGRTLTAPRNDAEV</sequence>
<keyword evidence="1" id="KW-0472">Membrane</keyword>
<comment type="caution">
    <text evidence="2">The sequence shown here is derived from an EMBL/GenBank/DDBJ whole genome shotgun (WGS) entry which is preliminary data.</text>
</comment>